<evidence type="ECO:0000259" key="4">
    <source>
        <dbReference type="PROSITE" id="PS50110"/>
    </source>
</evidence>
<feature type="domain" description="Response regulatory" evidence="4">
    <location>
        <begin position="1"/>
        <end position="53"/>
    </location>
</feature>
<dbReference type="EMBL" id="FXTN01000009">
    <property type="protein sequence ID" value="SMO86941.1"/>
    <property type="molecule type" value="Genomic_DNA"/>
</dbReference>
<dbReference type="InterPro" id="IPR011006">
    <property type="entry name" value="CheY-like_superfamily"/>
</dbReference>
<dbReference type="AlphaFoldDB" id="A0A521EU44"/>
<accession>A0A521EU44</accession>
<dbReference type="PANTHER" id="PTHR45339">
    <property type="entry name" value="HYBRID SIGNAL TRANSDUCTION HISTIDINE KINASE J"/>
    <property type="match status" value="1"/>
</dbReference>
<dbReference type="PROSITE" id="PS50110">
    <property type="entry name" value="RESPONSE_REGULATORY"/>
    <property type="match status" value="1"/>
</dbReference>
<proteinExistence type="predicted"/>
<sequence length="53" mass="6033">MDGLEATQAIRNSRMKQPVLIAMTANAMQEDKDACLRLGMKITYQNRFILKTC</sequence>
<evidence type="ECO:0000256" key="2">
    <source>
        <dbReference type="ARBA" id="ARBA00023012"/>
    </source>
</evidence>
<organism evidence="5 6">
    <name type="scientific">Pedobacter westerhofensis</name>
    <dbReference type="NCBI Taxonomy" id="425512"/>
    <lineage>
        <taxon>Bacteria</taxon>
        <taxon>Pseudomonadati</taxon>
        <taxon>Bacteroidota</taxon>
        <taxon>Sphingobacteriia</taxon>
        <taxon>Sphingobacteriales</taxon>
        <taxon>Sphingobacteriaceae</taxon>
        <taxon>Pedobacter</taxon>
    </lineage>
</organism>
<keyword evidence="6" id="KW-1185">Reference proteome</keyword>
<dbReference type="SUPFAM" id="SSF52172">
    <property type="entry name" value="CheY-like"/>
    <property type="match status" value="1"/>
</dbReference>
<dbReference type="Proteomes" id="UP000320300">
    <property type="component" value="Unassembled WGS sequence"/>
</dbReference>
<comment type="caution">
    <text evidence="3">Lacks conserved residue(s) required for the propagation of feature annotation.</text>
</comment>
<dbReference type="Gene3D" id="3.40.50.2300">
    <property type="match status" value="1"/>
</dbReference>
<keyword evidence="1" id="KW-0597">Phosphoprotein</keyword>
<dbReference type="PANTHER" id="PTHR45339:SF1">
    <property type="entry name" value="HYBRID SIGNAL TRANSDUCTION HISTIDINE KINASE J"/>
    <property type="match status" value="1"/>
</dbReference>
<dbReference type="InterPro" id="IPR001789">
    <property type="entry name" value="Sig_transdc_resp-reg_receiver"/>
</dbReference>
<protein>
    <submittedName>
        <fullName evidence="5">Response regulator receiver domain-containing protein</fullName>
    </submittedName>
</protein>
<name>A0A521EU44_9SPHI</name>
<keyword evidence="2" id="KW-0902">Two-component regulatory system</keyword>
<evidence type="ECO:0000313" key="6">
    <source>
        <dbReference type="Proteomes" id="UP000320300"/>
    </source>
</evidence>
<evidence type="ECO:0000313" key="5">
    <source>
        <dbReference type="EMBL" id="SMO86941.1"/>
    </source>
</evidence>
<gene>
    <name evidence="5" type="ORF">SAMN06265348_10991</name>
</gene>
<evidence type="ECO:0000256" key="1">
    <source>
        <dbReference type="ARBA" id="ARBA00022553"/>
    </source>
</evidence>
<evidence type="ECO:0000256" key="3">
    <source>
        <dbReference type="PROSITE-ProRule" id="PRU00169"/>
    </source>
</evidence>
<dbReference type="GO" id="GO:0000160">
    <property type="term" value="P:phosphorelay signal transduction system"/>
    <property type="evidence" value="ECO:0007669"/>
    <property type="project" value="UniProtKB-KW"/>
</dbReference>
<reference evidence="5 6" key="1">
    <citation type="submission" date="2017-05" db="EMBL/GenBank/DDBJ databases">
        <authorList>
            <person name="Varghese N."/>
            <person name="Submissions S."/>
        </authorList>
    </citation>
    <scope>NUCLEOTIDE SEQUENCE [LARGE SCALE GENOMIC DNA]</scope>
    <source>
        <strain evidence="5 6">DSM 19036</strain>
    </source>
</reference>